<evidence type="ECO:0000256" key="7">
    <source>
        <dbReference type="PIRNR" id="PIRNR005096"/>
    </source>
</evidence>
<comment type="pathway">
    <text evidence="2 7">Carbohydrate metabolism; hexose metabolism.</text>
</comment>
<dbReference type="OMA" id="IYHHISR"/>
<evidence type="ECO:0000313" key="12">
    <source>
        <dbReference type="Proteomes" id="UP000242381"/>
    </source>
</evidence>
<dbReference type="PROSITE" id="PS00545">
    <property type="entry name" value="ALDOSE_1_EPIMERASE"/>
    <property type="match status" value="1"/>
</dbReference>
<dbReference type="EMBL" id="KV921304">
    <property type="protein sequence ID" value="ORE19795.1"/>
    <property type="molecule type" value="Genomic_DNA"/>
</dbReference>
<dbReference type="GO" id="GO:0033499">
    <property type="term" value="P:galactose catabolic process via UDP-galactose, Leloir pathway"/>
    <property type="evidence" value="ECO:0007669"/>
    <property type="project" value="TreeGrafter"/>
</dbReference>
<keyword evidence="5 7" id="KW-0413">Isomerase</keyword>
<evidence type="ECO:0000256" key="5">
    <source>
        <dbReference type="ARBA" id="ARBA00023235"/>
    </source>
</evidence>
<evidence type="ECO:0000256" key="4">
    <source>
        <dbReference type="ARBA" id="ARBA00013185"/>
    </source>
</evidence>
<dbReference type="GO" id="GO:0006006">
    <property type="term" value="P:glucose metabolic process"/>
    <property type="evidence" value="ECO:0007669"/>
    <property type="project" value="TreeGrafter"/>
</dbReference>
<dbReference type="InterPro" id="IPR011013">
    <property type="entry name" value="Gal_mutarotase_sf_dom"/>
</dbReference>
<dbReference type="InterPro" id="IPR008183">
    <property type="entry name" value="Aldose_1/G6P_1-epimerase"/>
</dbReference>
<feature type="binding site" evidence="9">
    <location>
        <position position="251"/>
    </location>
    <ligand>
        <name>beta-D-galactose</name>
        <dbReference type="ChEBI" id="CHEBI:27667"/>
    </ligand>
</feature>
<evidence type="ECO:0000256" key="2">
    <source>
        <dbReference type="ARBA" id="ARBA00005028"/>
    </source>
</evidence>
<dbReference type="PANTHER" id="PTHR10091:SF0">
    <property type="entry name" value="GALACTOSE MUTAROTASE"/>
    <property type="match status" value="1"/>
</dbReference>
<dbReference type="Proteomes" id="UP000242381">
    <property type="component" value="Unassembled WGS sequence"/>
</dbReference>
<evidence type="ECO:0000256" key="6">
    <source>
        <dbReference type="ARBA" id="ARBA00023277"/>
    </source>
</evidence>
<feature type="active site" description="Proton acceptor" evidence="8">
    <location>
        <position position="326"/>
    </location>
</feature>
<gene>
    <name evidence="11" type="ORF">BCV71DRAFT_95670</name>
</gene>
<reference evidence="11 12" key="1">
    <citation type="journal article" date="2016" name="Proc. Natl. Acad. Sci. U.S.A.">
        <title>Lipid metabolic changes in an early divergent fungus govern the establishment of a mutualistic symbiosis with endobacteria.</title>
        <authorList>
            <person name="Lastovetsky O.A."/>
            <person name="Gaspar M.L."/>
            <person name="Mondo S.J."/>
            <person name="LaButti K.M."/>
            <person name="Sandor L."/>
            <person name="Grigoriev I.V."/>
            <person name="Henry S.A."/>
            <person name="Pawlowska T.E."/>
        </authorList>
    </citation>
    <scope>NUCLEOTIDE SEQUENCE [LARGE SCALE GENOMIC DNA]</scope>
    <source>
        <strain evidence="11 12">ATCC 11559</strain>
    </source>
</reference>
<organism evidence="11 12">
    <name type="scientific">Rhizopus microsporus</name>
    <dbReference type="NCBI Taxonomy" id="58291"/>
    <lineage>
        <taxon>Eukaryota</taxon>
        <taxon>Fungi</taxon>
        <taxon>Fungi incertae sedis</taxon>
        <taxon>Mucoromycota</taxon>
        <taxon>Mucoromycotina</taxon>
        <taxon>Mucoromycetes</taxon>
        <taxon>Mucorales</taxon>
        <taxon>Mucorineae</taxon>
        <taxon>Rhizopodaceae</taxon>
        <taxon>Rhizopus</taxon>
    </lineage>
</organism>
<keyword evidence="6 7" id="KW-0119">Carbohydrate metabolism</keyword>
<proteinExistence type="inferred from homology"/>
<dbReference type="InterPro" id="IPR047215">
    <property type="entry name" value="Galactose_mutarotase-like"/>
</dbReference>
<dbReference type="InterPro" id="IPR015443">
    <property type="entry name" value="Aldose_1-epimerase"/>
</dbReference>
<dbReference type="SUPFAM" id="SSF74650">
    <property type="entry name" value="Galactose mutarotase-like"/>
    <property type="match status" value="1"/>
</dbReference>
<dbReference type="PANTHER" id="PTHR10091">
    <property type="entry name" value="ALDOSE-1-EPIMERASE"/>
    <property type="match status" value="1"/>
</dbReference>
<dbReference type="NCBIfam" id="NF008277">
    <property type="entry name" value="PRK11055.1"/>
    <property type="match status" value="1"/>
</dbReference>
<comment type="catalytic activity">
    <reaction evidence="1 7">
        <text>alpha-D-glucose = beta-D-glucose</text>
        <dbReference type="Rhea" id="RHEA:10264"/>
        <dbReference type="ChEBI" id="CHEBI:15903"/>
        <dbReference type="ChEBI" id="CHEBI:17925"/>
        <dbReference type="EC" id="5.1.3.3"/>
    </reaction>
</comment>
<feature type="active site" description="Proton donor" evidence="8">
    <location>
        <position position="176"/>
    </location>
</feature>
<evidence type="ECO:0000313" key="11">
    <source>
        <dbReference type="EMBL" id="ORE19795.1"/>
    </source>
</evidence>
<evidence type="ECO:0000256" key="8">
    <source>
        <dbReference type="PIRSR" id="PIRSR005096-1"/>
    </source>
</evidence>
<evidence type="ECO:0000256" key="10">
    <source>
        <dbReference type="PIRSR" id="PIRSR005096-3"/>
    </source>
</evidence>
<comment type="similarity">
    <text evidence="3 7">Belongs to the aldose epimerase family.</text>
</comment>
<dbReference type="UniPathway" id="UPA00242"/>
<sequence length="364" mass="40532">MPVTKLTIAPDVDQYTLINKNKTLAVMVMTYGATITHILTPDKTGTIRDVVLGFDDFESYKTPSNRYFGALVGRYANRIAQGKFTVNGKEYQLDINNGPNALHGGLQGFDKKIWTATVVSEEPASVRFELVSPDGDQGYPGTLTTQVTYTVTDKDELVLEYHATTDQETIVNLTNHSYFNLAGVELNPKILDHRVTMTDEVKAVLECDTNCLPTGKVLSWSEAPWMNFSGQNAGTPIGARLEHLQNTRGYDHPYVIHNEYRVDTANLPLRHAVNVYSPESGIELDFYTTEPAFQFYTGGWLPDEGLEAKKDQKKTKIGTSSGFCLEASRNPDSPSKPDWRSAVLLQKDATYTAKTVYAFHARLD</sequence>
<dbReference type="PIRSF" id="PIRSF005096">
    <property type="entry name" value="GALM"/>
    <property type="match status" value="1"/>
</dbReference>
<evidence type="ECO:0000256" key="9">
    <source>
        <dbReference type="PIRSR" id="PIRSR005096-2"/>
    </source>
</evidence>
<dbReference type="AlphaFoldDB" id="A0A0A1NTP0"/>
<dbReference type="EC" id="5.1.3.3" evidence="4 7"/>
<feature type="binding site" evidence="10">
    <location>
        <begin position="77"/>
        <end position="78"/>
    </location>
    <ligand>
        <name>beta-D-galactose</name>
        <dbReference type="ChEBI" id="CHEBI:27667"/>
    </ligand>
</feature>
<dbReference type="Pfam" id="PF01263">
    <property type="entry name" value="Aldose_epim"/>
    <property type="match status" value="1"/>
</dbReference>
<dbReference type="Gene3D" id="2.70.98.10">
    <property type="match status" value="1"/>
</dbReference>
<dbReference type="InterPro" id="IPR018052">
    <property type="entry name" value="Ald1_epimerase_CS"/>
</dbReference>
<accession>A0A0A1NTP0</accession>
<evidence type="ECO:0000256" key="1">
    <source>
        <dbReference type="ARBA" id="ARBA00001614"/>
    </source>
</evidence>
<dbReference type="VEuPathDB" id="FungiDB:BCV72DRAFT_241260"/>
<dbReference type="GO" id="GO:0004034">
    <property type="term" value="F:aldose 1-epimerase activity"/>
    <property type="evidence" value="ECO:0007669"/>
    <property type="project" value="UniProtKB-EC"/>
</dbReference>
<dbReference type="InterPro" id="IPR014718">
    <property type="entry name" value="GH-type_carb-bd"/>
</dbReference>
<dbReference type="CDD" id="cd09019">
    <property type="entry name" value="galactose_mutarotase_like"/>
    <property type="match status" value="1"/>
</dbReference>
<feature type="binding site" evidence="10">
    <location>
        <begin position="176"/>
        <end position="178"/>
    </location>
    <ligand>
        <name>beta-D-galactose</name>
        <dbReference type="ChEBI" id="CHEBI:27667"/>
    </ligand>
</feature>
<protein>
    <recommendedName>
        <fullName evidence="4 7">Aldose 1-epimerase</fullName>
        <ecNumber evidence="4 7">5.1.3.3</ecNumber>
    </recommendedName>
</protein>
<name>A0A0A1NTP0_RHIZD</name>
<evidence type="ECO:0000256" key="3">
    <source>
        <dbReference type="ARBA" id="ARBA00006206"/>
    </source>
</evidence>
<dbReference type="GO" id="GO:0030246">
    <property type="term" value="F:carbohydrate binding"/>
    <property type="evidence" value="ECO:0007669"/>
    <property type="project" value="InterPro"/>
</dbReference>